<dbReference type="PANTHER" id="PTHR30337:SF0">
    <property type="entry name" value="NUCLEASE SBCCD SUBUNIT D"/>
    <property type="match status" value="1"/>
</dbReference>
<evidence type="ECO:0000259" key="2">
    <source>
        <dbReference type="Pfam" id="PF12850"/>
    </source>
</evidence>
<name>A0ABZ2KKI3_9BACT</name>
<dbReference type="Pfam" id="PF12850">
    <property type="entry name" value="Metallophos_2"/>
    <property type="match status" value="1"/>
</dbReference>
<organism evidence="3 4">
    <name type="scientific">Pendulispora brunnea</name>
    <dbReference type="NCBI Taxonomy" id="2905690"/>
    <lineage>
        <taxon>Bacteria</taxon>
        <taxon>Pseudomonadati</taxon>
        <taxon>Myxococcota</taxon>
        <taxon>Myxococcia</taxon>
        <taxon>Myxococcales</taxon>
        <taxon>Sorangiineae</taxon>
        <taxon>Pendulisporaceae</taxon>
        <taxon>Pendulispora</taxon>
    </lineage>
</organism>
<accession>A0ABZ2KKI3</accession>
<dbReference type="SUPFAM" id="SSF56300">
    <property type="entry name" value="Metallo-dependent phosphatases"/>
    <property type="match status" value="1"/>
</dbReference>
<feature type="domain" description="Calcineurin-like phosphoesterase" evidence="2">
    <location>
        <begin position="1"/>
        <end position="234"/>
    </location>
</feature>
<gene>
    <name evidence="3" type="ORF">LZC95_20435</name>
</gene>
<protein>
    <submittedName>
        <fullName evidence="3">Metallophosphoesterase family protein</fullName>
    </submittedName>
</protein>
<reference evidence="3 4" key="1">
    <citation type="submission" date="2021-12" db="EMBL/GenBank/DDBJ databases">
        <title>Discovery of the Pendulisporaceae a myxobacterial family with distinct sporulation behavior and unique specialized metabolism.</title>
        <authorList>
            <person name="Garcia R."/>
            <person name="Popoff A."/>
            <person name="Bader C.D."/>
            <person name="Loehr J."/>
            <person name="Walesch S."/>
            <person name="Walt C."/>
            <person name="Boldt J."/>
            <person name="Bunk B."/>
            <person name="Haeckl F.J.F.P.J."/>
            <person name="Gunesch A.P."/>
            <person name="Birkelbach J."/>
            <person name="Nuebel U."/>
            <person name="Pietschmann T."/>
            <person name="Bach T."/>
            <person name="Mueller R."/>
        </authorList>
    </citation>
    <scope>NUCLEOTIDE SEQUENCE [LARGE SCALE GENOMIC DNA]</scope>
    <source>
        <strain evidence="3 4">MSr12523</strain>
    </source>
</reference>
<dbReference type="Proteomes" id="UP001379533">
    <property type="component" value="Chromosome"/>
</dbReference>
<comment type="similarity">
    <text evidence="1">Belongs to the metallophosphoesterase superfamily. YfcE family.</text>
</comment>
<evidence type="ECO:0000313" key="4">
    <source>
        <dbReference type="Proteomes" id="UP001379533"/>
    </source>
</evidence>
<evidence type="ECO:0000256" key="1">
    <source>
        <dbReference type="ARBA" id="ARBA00008950"/>
    </source>
</evidence>
<evidence type="ECO:0000313" key="3">
    <source>
        <dbReference type="EMBL" id="WXA99178.1"/>
    </source>
</evidence>
<dbReference type="EMBL" id="CP089982">
    <property type="protein sequence ID" value="WXA99178.1"/>
    <property type="molecule type" value="Genomic_DNA"/>
</dbReference>
<dbReference type="InterPro" id="IPR050535">
    <property type="entry name" value="DNA_Repair-Maintenance_Comp"/>
</dbReference>
<dbReference type="InterPro" id="IPR024654">
    <property type="entry name" value="Calcineurin-like_PHP_lpxH"/>
</dbReference>
<sequence length="440" mass="48329">MRIIASADHHFAETQRWEECLRIHAWMAEEVARQAPSLFVSCGDIYERASTPCERAAVADWLTRVAETCPVLIAKGNHDRRLDLAILSQLRARNPIFVEERCGIYVIAGAAIAAVAWPNRASIASMVDRRLPSGTTDNVTRACYQDVLRGLGEHLEQHSGPRLLVTHAMIRGSTAGTGQPLIGSQMVVGPEDLALARADITIAGHVHMPQHFEHAGRAIVYTGSPYRRDFGEAEDKSLLRIDFDAASNVCGCVEAYPRGSCPTCPNRGVVRWDRIPSPARPMVLLVGEWEAGLWKGGLPGLDAVPARADVRFRYVVSLEEQAAAWHGAVAVCERLLEAGAATIKVERQVEPRLTPRVTEPLVGLTMNDKLRLLWETQKRPVSEPRAARLLARYAELDQEHRDSIPEMPIVRGGGMARALAAPLAERTNTETQEGTGNHVV</sequence>
<keyword evidence="4" id="KW-1185">Reference proteome</keyword>
<proteinExistence type="inferred from homology"/>
<dbReference type="InterPro" id="IPR029052">
    <property type="entry name" value="Metallo-depent_PP-like"/>
</dbReference>
<dbReference type="PANTHER" id="PTHR30337">
    <property type="entry name" value="COMPONENT OF ATP-DEPENDENT DSDNA EXONUCLEASE"/>
    <property type="match status" value="1"/>
</dbReference>
<dbReference type="RefSeq" id="WP_394849812.1">
    <property type="nucleotide sequence ID" value="NZ_CP089982.1"/>
</dbReference>
<dbReference type="Gene3D" id="3.60.21.10">
    <property type="match status" value="1"/>
</dbReference>